<evidence type="ECO:0000256" key="2">
    <source>
        <dbReference type="SAM" id="Phobius"/>
    </source>
</evidence>
<evidence type="ECO:0000256" key="1">
    <source>
        <dbReference type="SAM" id="MobiDB-lite"/>
    </source>
</evidence>
<dbReference type="RefSeq" id="WP_190266113.1">
    <property type="nucleotide sequence ID" value="NZ_BAABAD010000003.1"/>
</dbReference>
<reference evidence="3 4" key="1">
    <citation type="submission" date="2020-09" db="EMBL/GenBank/DDBJ databases">
        <title>Novel species in genus Gordonia.</title>
        <authorList>
            <person name="Zhang G."/>
        </authorList>
    </citation>
    <scope>NUCLEOTIDE SEQUENCE [LARGE SCALE GENOMIC DNA]</scope>
    <source>
        <strain evidence="3 4">ON-33</strain>
    </source>
</reference>
<evidence type="ECO:0000313" key="4">
    <source>
        <dbReference type="Proteomes" id="UP000602395"/>
    </source>
</evidence>
<organism evidence="3 4">
    <name type="scientific">Gordonia hankookensis</name>
    <dbReference type="NCBI Taxonomy" id="589403"/>
    <lineage>
        <taxon>Bacteria</taxon>
        <taxon>Bacillati</taxon>
        <taxon>Actinomycetota</taxon>
        <taxon>Actinomycetes</taxon>
        <taxon>Mycobacteriales</taxon>
        <taxon>Gordoniaceae</taxon>
        <taxon>Gordonia</taxon>
    </lineage>
</organism>
<accession>A0ABR7W8X1</accession>
<feature type="compositionally biased region" description="Acidic residues" evidence="1">
    <location>
        <begin position="97"/>
        <end position="121"/>
    </location>
</feature>
<keyword evidence="2" id="KW-0812">Transmembrane</keyword>
<dbReference type="Proteomes" id="UP000602395">
    <property type="component" value="Unassembled WGS sequence"/>
</dbReference>
<feature type="compositionally biased region" description="Low complexity" evidence="1">
    <location>
        <begin position="276"/>
        <end position="293"/>
    </location>
</feature>
<feature type="compositionally biased region" description="Acidic residues" evidence="1">
    <location>
        <begin position="202"/>
        <end position="223"/>
    </location>
</feature>
<feature type="compositionally biased region" description="Basic and acidic residues" evidence="1">
    <location>
        <begin position="224"/>
        <end position="237"/>
    </location>
</feature>
<dbReference type="EMBL" id="JACWMS010000001">
    <property type="protein sequence ID" value="MBD1319254.1"/>
    <property type="molecule type" value="Genomic_DNA"/>
</dbReference>
<feature type="compositionally biased region" description="Basic and acidic residues" evidence="1">
    <location>
        <begin position="402"/>
        <end position="415"/>
    </location>
</feature>
<comment type="caution">
    <text evidence="3">The sequence shown here is derived from an EMBL/GenBank/DDBJ whole genome shotgun (WGS) entry which is preliminary data.</text>
</comment>
<dbReference type="Gene3D" id="3.10.450.50">
    <property type="match status" value="1"/>
</dbReference>
<feature type="compositionally biased region" description="Basic and acidic residues" evidence="1">
    <location>
        <begin position="1"/>
        <end position="11"/>
    </location>
</feature>
<feature type="compositionally biased region" description="Low complexity" evidence="1">
    <location>
        <begin position="303"/>
        <end position="338"/>
    </location>
</feature>
<gene>
    <name evidence="3" type="ORF">IDF66_06630</name>
</gene>
<keyword evidence="2" id="KW-0472">Membrane</keyword>
<feature type="compositionally biased region" description="Low complexity" evidence="1">
    <location>
        <begin position="128"/>
        <end position="137"/>
    </location>
</feature>
<name>A0ABR7W8X1_9ACTN</name>
<proteinExistence type="predicted"/>
<feature type="region of interest" description="Disordered" evidence="1">
    <location>
        <begin position="373"/>
        <end position="416"/>
    </location>
</feature>
<keyword evidence="4" id="KW-1185">Reference proteome</keyword>
<feature type="compositionally biased region" description="Acidic residues" evidence="1">
    <location>
        <begin position="265"/>
        <end position="274"/>
    </location>
</feature>
<feature type="compositionally biased region" description="Acidic residues" evidence="1">
    <location>
        <begin position="138"/>
        <end position="151"/>
    </location>
</feature>
<feature type="compositionally biased region" description="Polar residues" evidence="1">
    <location>
        <begin position="162"/>
        <end position="171"/>
    </location>
</feature>
<evidence type="ECO:0000313" key="3">
    <source>
        <dbReference type="EMBL" id="MBD1319254.1"/>
    </source>
</evidence>
<feature type="region of interest" description="Disordered" evidence="1">
    <location>
        <begin position="1"/>
        <end position="354"/>
    </location>
</feature>
<protein>
    <submittedName>
        <fullName evidence="3">DUF4878 domain-containing protein</fullName>
    </submittedName>
</protein>
<sequence>MPPSRDDKDSLLGRARSAWRNRGNDHAAQTGRRGPDDSWVASTKGDDAAVTDATNNEDVTDTSADDSAPQDETGQDEAAQDETGHVETVDETPSAETADEPSTDDAEPETDAPEEADESESADTGSGEATDSPATDTTDTDTDATDTEAESASEATPDESQPAATEQTPEQTADAPKAARPKPKGGRGIDSATKVIRREDLPDISELDDLENIEAEGGSDAEAEAEKPATDSGEKAPSDTPKTKRSGIGPSDSATTVIQRGDLPDSADLDDLSEIDALGGAAAADADSNSEGADSNDDPAADGSTTAFPTGTAATGTESTDTKSTGTKTTGTKSTDTTAEPAESDDSETRPVTKAAAATAAAGAAAAGGAAAGGAAAGAAGGTTSAAQGWSTTAHKPTVYPGKDDTSKPKPESSGRRRWPLLVGAAIVVVIAVIGGIFAYLNLRSPAPADEAADVAKEFSTALYEGDLSTLRSTTCGERHEFYTTISDADFQKIYDGQKTRNELIQVNDVKAVKVTGDGDQAVVEVSALHSSKPDAPQTVTINLQKSGDDWKVCTPQ</sequence>
<feature type="transmembrane region" description="Helical" evidence="2">
    <location>
        <begin position="419"/>
        <end position="441"/>
    </location>
</feature>
<keyword evidence="2" id="KW-1133">Transmembrane helix</keyword>